<dbReference type="Proteomes" id="UP001153365">
    <property type="component" value="Unassembled WGS sequence"/>
</dbReference>
<feature type="signal peptide" evidence="2">
    <location>
        <begin position="1"/>
        <end position="28"/>
    </location>
</feature>
<protein>
    <submittedName>
        <fullName evidence="3">Uncharacterized protein</fullName>
    </submittedName>
</protein>
<feature type="region of interest" description="Disordered" evidence="1">
    <location>
        <begin position="59"/>
        <end position="79"/>
    </location>
</feature>
<evidence type="ECO:0000256" key="1">
    <source>
        <dbReference type="SAM" id="MobiDB-lite"/>
    </source>
</evidence>
<dbReference type="EMBL" id="CALTRL010001154">
    <property type="protein sequence ID" value="CAH7671209.1"/>
    <property type="molecule type" value="Genomic_DNA"/>
</dbReference>
<feature type="compositionally biased region" description="Low complexity" evidence="1">
    <location>
        <begin position="61"/>
        <end position="74"/>
    </location>
</feature>
<comment type="caution">
    <text evidence="3">The sequence shown here is derived from an EMBL/GenBank/DDBJ whole genome shotgun (WGS) entry which is preliminary data.</text>
</comment>
<gene>
    <name evidence="3" type="ORF">PPACK8108_LOCUS5968</name>
</gene>
<evidence type="ECO:0000256" key="2">
    <source>
        <dbReference type="SAM" id="SignalP"/>
    </source>
</evidence>
<dbReference type="AlphaFoldDB" id="A0AAV0AQE0"/>
<sequence length="361" mass="41501">MPNTSILNLLWLQLAAMIFVDLICHINCFDSLPSADVAHASNDAQHNTHDLINPNLGKAVRQSSNSQSNSSNQESRSRVTKMAKFDLNELPGDEEDTAVDDYHFKKNSDLRSDIDSSHASKRPRLVPYGLHSSSMAKNVNSPEINLSQINTGLKITFDHSLSAQKLRYVDQYTSLELFKPSPAQTTTIRSSAERAYLSPKATGSRFLAYSHAISAIIPSETLLPLRNYKLIEKQREALKFFFELHKDAESFLKPNSEIKYQNFFFDEGWHYLSFEDKRKCAFNEIYNSKMHKDKKAWLYIELWMIKFRPKLYKIATGTSTIGILNPHNKFRSFVNRAFFPLFLGIQKYQKLRDTETVDKKV</sequence>
<evidence type="ECO:0000313" key="4">
    <source>
        <dbReference type="Proteomes" id="UP001153365"/>
    </source>
</evidence>
<organism evidence="3 4">
    <name type="scientific">Phakopsora pachyrhizi</name>
    <name type="common">Asian soybean rust disease fungus</name>
    <dbReference type="NCBI Taxonomy" id="170000"/>
    <lineage>
        <taxon>Eukaryota</taxon>
        <taxon>Fungi</taxon>
        <taxon>Dikarya</taxon>
        <taxon>Basidiomycota</taxon>
        <taxon>Pucciniomycotina</taxon>
        <taxon>Pucciniomycetes</taxon>
        <taxon>Pucciniales</taxon>
        <taxon>Phakopsoraceae</taxon>
        <taxon>Phakopsora</taxon>
    </lineage>
</organism>
<accession>A0AAV0AQE0</accession>
<reference evidence="3" key="1">
    <citation type="submission" date="2022-06" db="EMBL/GenBank/DDBJ databases">
        <authorList>
            <consortium name="SYNGENTA / RWTH Aachen University"/>
        </authorList>
    </citation>
    <scope>NUCLEOTIDE SEQUENCE</scope>
</reference>
<proteinExistence type="predicted"/>
<name>A0AAV0AQE0_PHAPC</name>
<feature type="chain" id="PRO_5043538491" evidence="2">
    <location>
        <begin position="29"/>
        <end position="361"/>
    </location>
</feature>
<evidence type="ECO:0000313" key="3">
    <source>
        <dbReference type="EMBL" id="CAH7671209.1"/>
    </source>
</evidence>
<keyword evidence="2" id="KW-0732">Signal</keyword>
<keyword evidence="4" id="KW-1185">Reference proteome</keyword>